<dbReference type="Gene3D" id="2.30.30.90">
    <property type="match status" value="1"/>
</dbReference>
<evidence type="ECO:0000256" key="5">
    <source>
        <dbReference type="ARBA" id="ARBA00022491"/>
    </source>
</evidence>
<dbReference type="SUPFAM" id="SSF50037">
    <property type="entry name" value="C-terminal domain of transcriptional repressors"/>
    <property type="match status" value="1"/>
</dbReference>
<keyword evidence="5" id="KW-0678">Repressor</keyword>
<dbReference type="PANTHER" id="PTHR33238">
    <property type="entry name" value="IRON (METAL) DEPENDENT REPRESSOR, DTXR FAMILY"/>
    <property type="match status" value="1"/>
</dbReference>
<protein>
    <recommendedName>
        <fullName evidence="12">Manganese transport regulator</fullName>
    </recommendedName>
</protein>
<dbReference type="Proteomes" id="UP000318509">
    <property type="component" value="Unassembled WGS sequence"/>
</dbReference>
<dbReference type="Pfam" id="PF01325">
    <property type="entry name" value="Fe_dep_repress"/>
    <property type="match status" value="1"/>
</dbReference>
<evidence type="ECO:0000259" key="13">
    <source>
        <dbReference type="PROSITE" id="PS50944"/>
    </source>
</evidence>
<feature type="domain" description="HTH dtxR-type" evidence="13">
    <location>
        <begin position="17"/>
        <end position="78"/>
    </location>
</feature>
<dbReference type="GO" id="GO:0003677">
    <property type="term" value="F:DNA binding"/>
    <property type="evidence" value="ECO:0007669"/>
    <property type="project" value="UniProtKB-KW"/>
</dbReference>
<dbReference type="GO" id="GO:0046983">
    <property type="term" value="F:protein dimerization activity"/>
    <property type="evidence" value="ECO:0007669"/>
    <property type="project" value="InterPro"/>
</dbReference>
<evidence type="ECO:0000256" key="10">
    <source>
        <dbReference type="ARBA" id="ARBA00023163"/>
    </source>
</evidence>
<comment type="similarity">
    <text evidence="2">Belongs to the DtxR/MntR family.</text>
</comment>
<dbReference type="PROSITE" id="PS50944">
    <property type="entry name" value="HTH_DTXR"/>
    <property type="match status" value="1"/>
</dbReference>
<dbReference type="InterPro" id="IPR050536">
    <property type="entry name" value="DtxR_MntR_Metal-Reg"/>
</dbReference>
<dbReference type="GO" id="GO:0046914">
    <property type="term" value="F:transition metal ion binding"/>
    <property type="evidence" value="ECO:0007669"/>
    <property type="project" value="InterPro"/>
</dbReference>
<evidence type="ECO:0000256" key="2">
    <source>
        <dbReference type="ARBA" id="ARBA00007871"/>
    </source>
</evidence>
<organism evidence="14 15">
    <name type="scientific">Candidatus Segetimicrobium genomatis</name>
    <dbReference type="NCBI Taxonomy" id="2569760"/>
    <lineage>
        <taxon>Bacteria</taxon>
        <taxon>Bacillati</taxon>
        <taxon>Candidatus Sysuimicrobiota</taxon>
        <taxon>Candidatus Sysuimicrobiia</taxon>
        <taxon>Candidatus Sysuimicrobiales</taxon>
        <taxon>Candidatus Segetimicrobiaceae</taxon>
        <taxon>Candidatus Segetimicrobium</taxon>
    </lineage>
</organism>
<dbReference type="SMART" id="SM00899">
    <property type="entry name" value="FeoA"/>
    <property type="match status" value="1"/>
</dbReference>
<dbReference type="Gene3D" id="1.10.60.10">
    <property type="entry name" value="Iron dependent repressor, metal binding and dimerisation domain"/>
    <property type="match status" value="1"/>
</dbReference>
<dbReference type="InterPro" id="IPR038157">
    <property type="entry name" value="FeoA_core_dom"/>
</dbReference>
<evidence type="ECO:0000313" key="14">
    <source>
        <dbReference type="EMBL" id="TMI89316.1"/>
    </source>
</evidence>
<keyword evidence="10" id="KW-0804">Transcription</keyword>
<evidence type="ECO:0000256" key="4">
    <source>
        <dbReference type="ARBA" id="ARBA00022490"/>
    </source>
</evidence>
<dbReference type="InterPro" id="IPR036388">
    <property type="entry name" value="WH-like_DNA-bd_sf"/>
</dbReference>
<dbReference type="Gene3D" id="1.10.10.10">
    <property type="entry name" value="Winged helix-like DNA-binding domain superfamily/Winged helix DNA-binding domain"/>
    <property type="match status" value="1"/>
</dbReference>
<comment type="caution">
    <text evidence="14">The sequence shown here is derived from an EMBL/GenBank/DDBJ whole genome shotgun (WGS) entry which is preliminary data.</text>
</comment>
<dbReference type="PANTHER" id="PTHR33238:SF11">
    <property type="entry name" value="TRANSCRIPTIONAL REGULATOR MNTR"/>
    <property type="match status" value="1"/>
</dbReference>
<dbReference type="InterPro" id="IPR036390">
    <property type="entry name" value="WH_DNA-bd_sf"/>
</dbReference>
<gene>
    <name evidence="14" type="ORF">E6H00_09980</name>
</gene>
<evidence type="ECO:0000313" key="15">
    <source>
        <dbReference type="Proteomes" id="UP000318509"/>
    </source>
</evidence>
<dbReference type="AlphaFoldDB" id="A0A537K1F1"/>
<comment type="subunit">
    <text evidence="3">Homodimer.</text>
</comment>
<keyword evidence="8" id="KW-0238">DNA-binding</keyword>
<keyword evidence="11" id="KW-0464">Manganese</keyword>
<keyword evidence="7" id="KW-0805">Transcription regulation</keyword>
<evidence type="ECO:0000256" key="11">
    <source>
        <dbReference type="ARBA" id="ARBA00023211"/>
    </source>
</evidence>
<comment type="subcellular location">
    <subcellularLocation>
        <location evidence="1">Cytoplasm</location>
    </subcellularLocation>
</comment>
<keyword evidence="4" id="KW-0963">Cytoplasm</keyword>
<dbReference type="InterPro" id="IPR022689">
    <property type="entry name" value="Iron_dep_repressor"/>
</dbReference>
<dbReference type="SMART" id="SM00529">
    <property type="entry name" value="HTH_DTXR"/>
    <property type="match status" value="1"/>
</dbReference>
<keyword evidence="6" id="KW-0408">Iron</keyword>
<accession>A0A537K1F1</accession>
<name>A0A537K1F1_9BACT</name>
<evidence type="ECO:0000256" key="12">
    <source>
        <dbReference type="ARBA" id="ARBA00032593"/>
    </source>
</evidence>
<dbReference type="InterPro" id="IPR036421">
    <property type="entry name" value="Fe_dep_repressor_sf"/>
</dbReference>
<dbReference type="InterPro" id="IPR007167">
    <property type="entry name" value="Fe-transptr_FeoA-like"/>
</dbReference>
<dbReference type="InterPro" id="IPR022687">
    <property type="entry name" value="HTH_DTXR"/>
</dbReference>
<sequence>MCGVAYKGAGGERAPLITGVMEDYLKAIYRLQQAHGSVATSELAKELGVAAATTTAMVQRLARLKLVSYHRYRGLTLTPAGERIALETIRHHRLLELYLAQHLGVGLDKVHGEAEKMEHVLSDDVEHRIAAALGNPTTDPHGDPIPSPEGAIRDVRYPALTALSPGESGVVARVSDRDPATLRRLADLGILPGVRLKVLARRSSGCRVEVQGRPVTVPRTLCSEIYIQ</sequence>
<evidence type="ECO:0000256" key="7">
    <source>
        <dbReference type="ARBA" id="ARBA00023015"/>
    </source>
</evidence>
<reference evidence="14 15" key="1">
    <citation type="journal article" date="2019" name="Nat. Microbiol.">
        <title>Mediterranean grassland soil C-N compound turnover is dependent on rainfall and depth, and is mediated by genomically divergent microorganisms.</title>
        <authorList>
            <person name="Diamond S."/>
            <person name="Andeer P.F."/>
            <person name="Li Z."/>
            <person name="Crits-Christoph A."/>
            <person name="Burstein D."/>
            <person name="Anantharaman K."/>
            <person name="Lane K.R."/>
            <person name="Thomas B.C."/>
            <person name="Pan C."/>
            <person name="Northen T.R."/>
            <person name="Banfield J.F."/>
        </authorList>
    </citation>
    <scope>NUCLEOTIDE SEQUENCE [LARGE SCALE GENOMIC DNA]</scope>
    <source>
        <strain evidence="14">NP_3</strain>
    </source>
</reference>
<dbReference type="SUPFAM" id="SSF47979">
    <property type="entry name" value="Iron-dependent repressor protein, dimerization domain"/>
    <property type="match status" value="1"/>
</dbReference>
<evidence type="ECO:0000256" key="8">
    <source>
        <dbReference type="ARBA" id="ARBA00023125"/>
    </source>
</evidence>
<evidence type="ECO:0000256" key="1">
    <source>
        <dbReference type="ARBA" id="ARBA00004496"/>
    </source>
</evidence>
<dbReference type="Pfam" id="PF02742">
    <property type="entry name" value="Fe_dep_repr_C"/>
    <property type="match status" value="1"/>
</dbReference>
<evidence type="ECO:0000256" key="3">
    <source>
        <dbReference type="ARBA" id="ARBA00011738"/>
    </source>
</evidence>
<evidence type="ECO:0000256" key="6">
    <source>
        <dbReference type="ARBA" id="ARBA00023004"/>
    </source>
</evidence>
<evidence type="ECO:0000256" key="9">
    <source>
        <dbReference type="ARBA" id="ARBA00023159"/>
    </source>
</evidence>
<keyword evidence="9" id="KW-0010">Activator</keyword>
<dbReference type="SUPFAM" id="SSF46785">
    <property type="entry name" value="Winged helix' DNA-binding domain"/>
    <property type="match status" value="1"/>
</dbReference>
<dbReference type="InterPro" id="IPR001367">
    <property type="entry name" value="Fe_dep_repressor"/>
</dbReference>
<dbReference type="GO" id="GO:0003700">
    <property type="term" value="F:DNA-binding transcription factor activity"/>
    <property type="evidence" value="ECO:0007669"/>
    <property type="project" value="InterPro"/>
</dbReference>
<dbReference type="Pfam" id="PF04023">
    <property type="entry name" value="FeoA"/>
    <property type="match status" value="1"/>
</dbReference>
<dbReference type="InterPro" id="IPR008988">
    <property type="entry name" value="Transcriptional_repressor_C"/>
</dbReference>
<proteinExistence type="inferred from homology"/>
<dbReference type="GO" id="GO:0005737">
    <property type="term" value="C:cytoplasm"/>
    <property type="evidence" value="ECO:0007669"/>
    <property type="project" value="UniProtKB-SubCell"/>
</dbReference>
<dbReference type="EMBL" id="VBAK01000125">
    <property type="protein sequence ID" value="TMI89316.1"/>
    <property type="molecule type" value="Genomic_DNA"/>
</dbReference>